<feature type="region of interest" description="Disordered" evidence="1">
    <location>
        <begin position="187"/>
        <end position="338"/>
    </location>
</feature>
<dbReference type="EMBL" id="CP144061">
    <property type="protein sequence ID" value="WWD21616.1"/>
    <property type="molecule type" value="Genomic_DNA"/>
</dbReference>
<feature type="compositionally biased region" description="Acidic residues" evidence="1">
    <location>
        <begin position="238"/>
        <end position="270"/>
    </location>
</feature>
<dbReference type="GeneID" id="43591651"/>
<dbReference type="RefSeq" id="XP_031858217.1">
    <property type="nucleotide sequence ID" value="XM_032007482.1"/>
</dbReference>
<feature type="compositionally biased region" description="Low complexity" evidence="1">
    <location>
        <begin position="141"/>
        <end position="159"/>
    </location>
</feature>
<dbReference type="SUPFAM" id="SSF47473">
    <property type="entry name" value="EF-hand"/>
    <property type="match status" value="1"/>
</dbReference>
<dbReference type="OrthoDB" id="2530165at2759"/>
<feature type="compositionally biased region" description="Basic and acidic residues" evidence="1">
    <location>
        <begin position="71"/>
        <end position="83"/>
    </location>
</feature>
<name>A0A5M6BWA8_9TREE</name>
<dbReference type="InterPro" id="IPR011992">
    <property type="entry name" value="EF-hand-dom_pair"/>
</dbReference>
<reference evidence="2" key="2">
    <citation type="submission" date="2024-01" db="EMBL/GenBank/DDBJ databases">
        <title>Comparative genomics of Cryptococcus and Kwoniella reveals pathogenesis evolution and contrasting modes of karyotype evolution via chromosome fusion or intercentromeric recombination.</title>
        <authorList>
            <person name="Coelho M.A."/>
            <person name="David-Palma M."/>
            <person name="Shea T."/>
            <person name="Bowers K."/>
            <person name="McGinley-Smith S."/>
            <person name="Mohammad A.W."/>
            <person name="Gnirke A."/>
            <person name="Yurkov A.M."/>
            <person name="Nowrousian M."/>
            <person name="Sun S."/>
            <person name="Cuomo C.A."/>
            <person name="Heitman J."/>
        </authorList>
    </citation>
    <scope>NUCLEOTIDE SEQUENCE</scope>
    <source>
        <strain evidence="2">CBS 12478</strain>
    </source>
</reference>
<feature type="region of interest" description="Disordered" evidence="1">
    <location>
        <begin position="62"/>
        <end position="159"/>
    </location>
</feature>
<dbReference type="AlphaFoldDB" id="A0A5M6BWA8"/>
<feature type="compositionally biased region" description="Basic and acidic residues" evidence="1">
    <location>
        <begin position="325"/>
        <end position="338"/>
    </location>
</feature>
<protein>
    <submittedName>
        <fullName evidence="2">Uncharacterized protein</fullName>
    </submittedName>
</protein>
<evidence type="ECO:0000313" key="2">
    <source>
        <dbReference type="EMBL" id="WWD21616.1"/>
    </source>
</evidence>
<evidence type="ECO:0000256" key="1">
    <source>
        <dbReference type="SAM" id="MobiDB-lite"/>
    </source>
</evidence>
<dbReference type="Proteomes" id="UP000322225">
    <property type="component" value="Chromosome 11"/>
</dbReference>
<dbReference type="KEGG" id="ksn:43591651"/>
<organism evidence="2 3">
    <name type="scientific">Kwoniella shandongensis</name>
    <dbReference type="NCBI Taxonomy" id="1734106"/>
    <lineage>
        <taxon>Eukaryota</taxon>
        <taxon>Fungi</taxon>
        <taxon>Dikarya</taxon>
        <taxon>Basidiomycota</taxon>
        <taxon>Agaricomycotina</taxon>
        <taxon>Tremellomycetes</taxon>
        <taxon>Tremellales</taxon>
        <taxon>Cryptococcaceae</taxon>
        <taxon>Kwoniella</taxon>
    </lineage>
</organism>
<feature type="compositionally biased region" description="Polar residues" evidence="1">
    <location>
        <begin position="271"/>
        <end position="287"/>
    </location>
</feature>
<feature type="compositionally biased region" description="Acidic residues" evidence="1">
    <location>
        <begin position="192"/>
        <end position="202"/>
    </location>
</feature>
<feature type="compositionally biased region" description="Basic residues" evidence="1">
    <location>
        <begin position="315"/>
        <end position="324"/>
    </location>
</feature>
<reference evidence="2" key="1">
    <citation type="submission" date="2017-08" db="EMBL/GenBank/DDBJ databases">
        <authorList>
            <person name="Cuomo C."/>
            <person name="Billmyre B."/>
            <person name="Heitman J."/>
        </authorList>
    </citation>
    <scope>NUCLEOTIDE SEQUENCE</scope>
    <source>
        <strain evidence="2">CBS 12478</strain>
    </source>
</reference>
<feature type="region of interest" description="Disordered" evidence="1">
    <location>
        <begin position="1"/>
        <end position="34"/>
    </location>
</feature>
<evidence type="ECO:0000313" key="3">
    <source>
        <dbReference type="Proteomes" id="UP000322225"/>
    </source>
</evidence>
<sequence>MSRPRRTATMAAGAGTDGAGPSRNVPPPLAADEDPDYVALSNKQRRAIDRAFERGVRTLEGRNRKVNKRRKVEERSIPLERDAGGGFMSGDGDDDGGGGGFMLDDDGDGIGGGFLPDDEEGGGGGFLPDDNDNDGGFLPETNNVSTPVSTSTPTSSKRRIPLYLLPSLLASLGLPSDEDVLQVFRASASGWADDDANDDDPSEVLGRRKRAAGGGGEEDEMGVELKDFRAVCAALMGPEEEGDGDENMDGSGNDDEEEEDAFELSDEENGSDTSSLTGSEYGASTSNRRNKTTQRVKVTDFARDDAGGGEIATRSKGKGGRSRKTRIEGKPKLSTKQKELAKDIWDMLKPPSTGKQSGRESGILGREEVKHWVRTLGEMWSDEEITEMVTLFSSQHEGRGLTLEDFGGIMLRAGLV</sequence>
<proteinExistence type="predicted"/>
<keyword evidence="3" id="KW-1185">Reference proteome</keyword>
<accession>A0A5M6BWA8</accession>
<gene>
    <name evidence="2" type="ORF">CI109_106102</name>
</gene>
<feature type="compositionally biased region" description="Basic and acidic residues" evidence="1">
    <location>
        <begin position="297"/>
        <end position="306"/>
    </location>
</feature>